<dbReference type="Proteomes" id="UP000214600">
    <property type="component" value="Unassembled WGS sequence"/>
</dbReference>
<reference evidence="2 4" key="4">
    <citation type="submission" date="2019-09" db="EMBL/GenBank/DDBJ databases">
        <authorList>
            <person name="Depoorter E."/>
        </authorList>
    </citation>
    <scope>NUCLEOTIDE SEQUENCE [LARGE SCALE GENOMIC DNA]</scope>
    <source>
        <strain evidence="2">LMG 13014</strain>
    </source>
</reference>
<evidence type="ECO:0000313" key="1">
    <source>
        <dbReference type="EMBL" id="OXI31093.1"/>
    </source>
</evidence>
<reference evidence="1 3" key="3">
    <citation type="submission" date="2017-08" db="EMBL/GenBank/DDBJ databases">
        <title>WGS of novel Burkholderia cepaca complex species.</title>
        <authorList>
            <person name="Lipuma J."/>
            <person name="Spilker T."/>
        </authorList>
    </citation>
    <scope>NUCLEOTIDE SEQUENCE [LARGE SCALE GENOMIC DNA]</scope>
    <source>
        <strain evidence="1 3">AU17325</strain>
    </source>
</reference>
<evidence type="ECO:0000313" key="3">
    <source>
        <dbReference type="Proteomes" id="UP000214600"/>
    </source>
</evidence>
<dbReference type="RefSeq" id="WP_137962606.1">
    <property type="nucleotide sequence ID" value="NZ_CABVQC010000021.1"/>
</dbReference>
<dbReference type="GeneID" id="99665073"/>
<evidence type="ECO:0000313" key="4">
    <source>
        <dbReference type="Proteomes" id="UP000494261"/>
    </source>
</evidence>
<name>A0A228HLM5_9BURK</name>
<evidence type="ECO:0000313" key="2">
    <source>
        <dbReference type="EMBL" id="VWB75086.1"/>
    </source>
</evidence>
<dbReference type="Proteomes" id="UP000494261">
    <property type="component" value="Unassembled WGS sequence"/>
</dbReference>
<protein>
    <submittedName>
        <fullName evidence="1">Uncharacterized protein</fullName>
    </submittedName>
</protein>
<accession>A0A6P2M8K4</accession>
<accession>A0A228HLM5</accession>
<dbReference type="AlphaFoldDB" id="A0A228HLM5"/>
<sequence length="214" mass="23349">MSDEFRMQLGGIDGVGDEGFTIKTICGCRIVYGSVPLSSFAMLTHGFSKKALMATDIADLIGATFVIGEPTALDELRQVDLPVSAKRHADYLAATNLGLIAVAMWLRKGERGKSSNAMCKAIYGVPVDAGTEYPHDPDDLRRCLLFLEATGAQDQLQKMAEVSPEWSRLVSRWDELAARFAEETAAGKQAPKTYALMQELVGQTRSARWERAGC</sequence>
<dbReference type="OrthoDB" id="9133868at2"/>
<dbReference type="EMBL" id="CABVQC010000021">
    <property type="protein sequence ID" value="VWB75086.1"/>
    <property type="molecule type" value="Genomic_DNA"/>
</dbReference>
<dbReference type="EMBL" id="NKFA01000045">
    <property type="protein sequence ID" value="OXI31093.1"/>
    <property type="molecule type" value="Genomic_DNA"/>
</dbReference>
<reference evidence="1" key="1">
    <citation type="submission" date="2017-06" db="EMBL/GenBank/DDBJ databases">
        <authorList>
            <person name="Kim H.J."/>
            <person name="Triplett B.A."/>
        </authorList>
    </citation>
    <scope>NUCLEOTIDE SEQUENCE [LARGE SCALE GENOMIC DNA]</scope>
    <source>
        <strain evidence="1">AU17325</strain>
    </source>
</reference>
<proteinExistence type="predicted"/>
<gene>
    <name evidence="2" type="ORF">BLA13014_03426</name>
    <name evidence="1" type="ORF">CFB84_42620</name>
</gene>
<organism evidence="1 3">
    <name type="scientific">Burkholderia aenigmatica</name>
    <dbReference type="NCBI Taxonomy" id="2015348"/>
    <lineage>
        <taxon>Bacteria</taxon>
        <taxon>Pseudomonadati</taxon>
        <taxon>Pseudomonadota</taxon>
        <taxon>Betaproteobacteria</taxon>
        <taxon>Burkholderiales</taxon>
        <taxon>Burkholderiaceae</taxon>
        <taxon>Burkholderia</taxon>
        <taxon>Burkholderia cepacia complex</taxon>
    </lineage>
</organism>
<reference evidence="3" key="2">
    <citation type="submission" date="2017-06" db="EMBL/GenBank/DDBJ databases">
        <authorList>
            <person name="LiPuma J."/>
            <person name="Spilker T."/>
        </authorList>
    </citation>
    <scope>NUCLEOTIDE SEQUENCE [LARGE SCALE GENOMIC DNA]</scope>
    <source>
        <strain evidence="3">AU17325</strain>
    </source>
</reference>